<reference evidence="1 2" key="1">
    <citation type="submission" date="2024-06" db="EMBL/GenBank/DDBJ databases">
        <authorList>
            <person name="Chen R.Y."/>
        </authorList>
    </citation>
    <scope>NUCLEOTIDE SEQUENCE [LARGE SCALE GENOMIC DNA]</scope>
    <source>
        <strain evidence="1 2">D2</strain>
    </source>
</reference>
<comment type="caution">
    <text evidence="1">The sequence shown here is derived from an EMBL/GenBank/DDBJ whole genome shotgun (WGS) entry which is preliminary data.</text>
</comment>
<evidence type="ECO:0008006" key="3">
    <source>
        <dbReference type="Google" id="ProtNLM"/>
    </source>
</evidence>
<gene>
    <name evidence="1" type="ORF">ABS311_03270</name>
</gene>
<proteinExistence type="predicted"/>
<dbReference type="Proteomes" id="UP001467690">
    <property type="component" value="Unassembled WGS sequence"/>
</dbReference>
<organism evidence="1 2">
    <name type="scientific">Catenovulum sediminis</name>
    <dbReference type="NCBI Taxonomy" id="1740262"/>
    <lineage>
        <taxon>Bacteria</taxon>
        <taxon>Pseudomonadati</taxon>
        <taxon>Pseudomonadota</taxon>
        <taxon>Gammaproteobacteria</taxon>
        <taxon>Alteromonadales</taxon>
        <taxon>Alteromonadaceae</taxon>
        <taxon>Catenovulum</taxon>
    </lineage>
</organism>
<accession>A0ABV1RDQ6</accession>
<protein>
    <recommendedName>
        <fullName evidence="3">Transglutaminase-like domain-containing protein</fullName>
    </recommendedName>
</protein>
<dbReference type="EMBL" id="JBELOE010000076">
    <property type="protein sequence ID" value="MER2490902.1"/>
    <property type="molecule type" value="Genomic_DNA"/>
</dbReference>
<sequence length="253" mass="28616">MFRKFKLYQPHLAQRYVYVQLQKAIPKLIDKHSRIRIKKQPENMIIEVEANSESKKSELLQKILQIKNDAQADFLAKNTYSLFTNTFGNTLVKPDHIRIAVESIPLMKPIVENVPQDIEGYITRDSINYVLSWIQSIPYNDLESRATSLGSGFSPPNKLLIENQGDCDSKSTLFASVMRSLVSNLGIVIIYLPNHALVGLQIPYSKADEYVEINGNYYVLAEPTGPALLPLSKIADESKRLIDGNNFTAEMMP</sequence>
<name>A0ABV1RDQ6_9ALTE</name>
<evidence type="ECO:0000313" key="2">
    <source>
        <dbReference type="Proteomes" id="UP001467690"/>
    </source>
</evidence>
<keyword evidence="2" id="KW-1185">Reference proteome</keyword>
<dbReference type="RefSeq" id="WP_350400698.1">
    <property type="nucleotide sequence ID" value="NZ_JBELOE010000076.1"/>
</dbReference>
<evidence type="ECO:0000313" key="1">
    <source>
        <dbReference type="EMBL" id="MER2490902.1"/>
    </source>
</evidence>